<feature type="domain" description="Concentrative nucleoside transporter N-terminal" evidence="9">
    <location>
        <begin position="229"/>
        <end position="301"/>
    </location>
</feature>
<feature type="transmembrane region" description="Helical" evidence="8">
    <location>
        <begin position="567"/>
        <end position="592"/>
    </location>
</feature>
<feature type="transmembrane region" description="Helical" evidence="8">
    <location>
        <begin position="222"/>
        <end position="241"/>
    </location>
</feature>
<evidence type="ECO:0000259" key="10">
    <source>
        <dbReference type="Pfam" id="PF07662"/>
    </source>
</evidence>
<evidence type="ECO:0000256" key="4">
    <source>
        <dbReference type="ARBA" id="ARBA00022692"/>
    </source>
</evidence>
<evidence type="ECO:0000259" key="9">
    <source>
        <dbReference type="Pfam" id="PF01773"/>
    </source>
</evidence>
<dbReference type="Pfam" id="PF01773">
    <property type="entry name" value="Nucleos_tra2_N"/>
    <property type="match status" value="1"/>
</dbReference>
<evidence type="ECO:0000259" key="11">
    <source>
        <dbReference type="Pfam" id="PF07670"/>
    </source>
</evidence>
<keyword evidence="3" id="KW-1003">Cell membrane</keyword>
<accession>A0A8D8YV61</accession>
<name>A0A8D8YV61_9HEMI</name>
<keyword evidence="6 8" id="KW-0472">Membrane</keyword>
<dbReference type="InterPro" id="IPR011657">
    <property type="entry name" value="CNT_C_dom"/>
</dbReference>
<protein>
    <submittedName>
        <fullName evidence="12">Solute carrier family 28 member 3</fullName>
    </submittedName>
</protein>
<feature type="transmembrane region" description="Helical" evidence="8">
    <location>
        <begin position="472"/>
        <end position="496"/>
    </location>
</feature>
<dbReference type="PANTHER" id="PTHR10590">
    <property type="entry name" value="SODIUM/NUCLEOSIDE COTRANSPORTER"/>
    <property type="match status" value="1"/>
</dbReference>
<feature type="transmembrane region" description="Helical" evidence="8">
    <location>
        <begin position="386"/>
        <end position="405"/>
    </location>
</feature>
<evidence type="ECO:0000256" key="7">
    <source>
        <dbReference type="SAM" id="MobiDB-lite"/>
    </source>
</evidence>
<evidence type="ECO:0000256" key="3">
    <source>
        <dbReference type="ARBA" id="ARBA00022475"/>
    </source>
</evidence>
<dbReference type="AlphaFoldDB" id="A0A8D8YV61"/>
<dbReference type="EMBL" id="HBUF01396228">
    <property type="protein sequence ID" value="CAG6735580.1"/>
    <property type="molecule type" value="Transcribed_RNA"/>
</dbReference>
<feature type="transmembrane region" description="Helical" evidence="8">
    <location>
        <begin position="253"/>
        <end position="272"/>
    </location>
</feature>
<dbReference type="GO" id="GO:0005886">
    <property type="term" value="C:plasma membrane"/>
    <property type="evidence" value="ECO:0007669"/>
    <property type="project" value="UniProtKB-SubCell"/>
</dbReference>
<organism evidence="12">
    <name type="scientific">Cacopsylla melanoneura</name>
    <dbReference type="NCBI Taxonomy" id="428564"/>
    <lineage>
        <taxon>Eukaryota</taxon>
        <taxon>Metazoa</taxon>
        <taxon>Ecdysozoa</taxon>
        <taxon>Arthropoda</taxon>
        <taxon>Hexapoda</taxon>
        <taxon>Insecta</taxon>
        <taxon>Pterygota</taxon>
        <taxon>Neoptera</taxon>
        <taxon>Paraneoptera</taxon>
        <taxon>Hemiptera</taxon>
        <taxon>Sternorrhyncha</taxon>
        <taxon>Psylloidea</taxon>
        <taxon>Psyllidae</taxon>
        <taxon>Psyllinae</taxon>
        <taxon>Cacopsylla</taxon>
    </lineage>
</organism>
<feature type="transmembrane region" description="Helical" evidence="8">
    <location>
        <begin position="120"/>
        <end position="137"/>
    </location>
</feature>
<dbReference type="InterPro" id="IPR011642">
    <property type="entry name" value="Gate_dom"/>
</dbReference>
<reference evidence="12" key="1">
    <citation type="submission" date="2021-05" db="EMBL/GenBank/DDBJ databases">
        <authorList>
            <person name="Alioto T."/>
            <person name="Alioto T."/>
            <person name="Gomez Garrido J."/>
        </authorList>
    </citation>
    <scope>NUCLEOTIDE SEQUENCE</scope>
</reference>
<feature type="domain" description="Concentrative nucleoside transporter C-terminal" evidence="10">
    <location>
        <begin position="414"/>
        <end position="622"/>
    </location>
</feature>
<feature type="transmembrane region" description="Helical" evidence="8">
    <location>
        <begin position="191"/>
        <end position="216"/>
    </location>
</feature>
<dbReference type="Pfam" id="PF07662">
    <property type="entry name" value="Nucleos_tra2_C"/>
    <property type="match status" value="1"/>
</dbReference>
<evidence type="ECO:0000256" key="8">
    <source>
        <dbReference type="SAM" id="Phobius"/>
    </source>
</evidence>
<feature type="region of interest" description="Disordered" evidence="7">
    <location>
        <begin position="35"/>
        <end position="56"/>
    </location>
</feature>
<evidence type="ECO:0000256" key="5">
    <source>
        <dbReference type="ARBA" id="ARBA00022989"/>
    </source>
</evidence>
<feature type="domain" description="Nucleoside transporter/FeoB GTPase Gate" evidence="11">
    <location>
        <begin position="311"/>
        <end position="408"/>
    </location>
</feature>
<comment type="similarity">
    <text evidence="2">Belongs to the concentrative nucleoside transporter (CNT) (TC 2.A.41) family.</text>
</comment>
<dbReference type="PANTHER" id="PTHR10590:SF4">
    <property type="entry name" value="SOLUTE CARRIER FAMILY 28 MEMBER 3"/>
    <property type="match status" value="1"/>
</dbReference>
<evidence type="ECO:0000256" key="2">
    <source>
        <dbReference type="ARBA" id="ARBA00009033"/>
    </source>
</evidence>
<feature type="transmembrane region" description="Helical" evidence="8">
    <location>
        <begin position="604"/>
        <end position="625"/>
    </location>
</feature>
<dbReference type="EMBL" id="HBUF01222432">
    <property type="protein sequence ID" value="CAG6669998.1"/>
    <property type="molecule type" value="Transcribed_RNA"/>
</dbReference>
<dbReference type="EMBL" id="HBUF01396227">
    <property type="protein sequence ID" value="CAG6735579.1"/>
    <property type="molecule type" value="Transcribed_RNA"/>
</dbReference>
<feature type="transmembrane region" description="Helical" evidence="8">
    <location>
        <begin position="149"/>
        <end position="170"/>
    </location>
</feature>
<dbReference type="InterPro" id="IPR002668">
    <property type="entry name" value="CNT_N_dom"/>
</dbReference>
<dbReference type="InterPro" id="IPR008276">
    <property type="entry name" value="C_nuclsd_transpt"/>
</dbReference>
<dbReference type="EMBL" id="HBUF01396229">
    <property type="protein sequence ID" value="CAG6735581.1"/>
    <property type="molecule type" value="Transcribed_RNA"/>
</dbReference>
<dbReference type="EMBL" id="HBUF01222433">
    <property type="protein sequence ID" value="CAG6669999.1"/>
    <property type="molecule type" value="Transcribed_RNA"/>
</dbReference>
<sequence length="634" mass="70645">MELKNGLNLDGDNNNVQLKNISSLTGYTNDGMDLDNVGSAHVEDRHPNQSNHHDIENSLYNQTPVNMDVNGKEEYPNEEENGAYSKEHGDWFSLGLIRFRTKWSSLLVKYKNEISILKKLVINLCLVAYMICAAIFWKRQGSGVIDWCNGIGVLLILAVFIYWFVFYYTVLKPLIFPKLLRYSVDTTTDSFKTCVLFTRVGIQVILSIAFVVYIIIDTWDNKRRLISLLGFVVLIFGGYLFSKHPNRVPWKIVIWGVIMQLAIGLLTIRFSYGRYVLECIGHHVETFLEFSYEGASFIYGNELVNVYHVFAFKVLSVIFFMSFIIQICFYYGWMQSIFLKLGWMMQICLGTTVAESVNTCASVFLGMTEAPLLIKPYLPDLTRSELTAVMLGGFSTVAGTVFAAYTSLGVHPAHIITSSIMTAPAALSYSKILYPETEISKTTVDNIRKWKSDDINVIDAACKGAQIGTEMVLGIIANIIAFVSFVAFLNATLGWFGGLVGIDDLTIEFIFGKVFIPLSWIMGVEPDQCEQVARLIGIKTVINEFVAYKELGRVKKLGLLSPRSEAIATYSLCGFANPGSVGCLIATLNTLVPSQRKNTIDLAFRAFIGGCVVCLLTACVAGLLMPEEGFPESL</sequence>
<evidence type="ECO:0000256" key="1">
    <source>
        <dbReference type="ARBA" id="ARBA00004651"/>
    </source>
</evidence>
<dbReference type="Pfam" id="PF07670">
    <property type="entry name" value="Gate"/>
    <property type="match status" value="1"/>
</dbReference>
<keyword evidence="5 8" id="KW-1133">Transmembrane helix</keyword>
<evidence type="ECO:0000256" key="6">
    <source>
        <dbReference type="ARBA" id="ARBA00023136"/>
    </source>
</evidence>
<proteinExistence type="inferred from homology"/>
<evidence type="ECO:0000313" key="12">
    <source>
        <dbReference type="EMBL" id="CAG6735580.1"/>
    </source>
</evidence>
<feature type="compositionally biased region" description="Basic and acidic residues" evidence="7">
    <location>
        <begin position="41"/>
        <end position="56"/>
    </location>
</feature>
<feature type="transmembrane region" description="Helical" evidence="8">
    <location>
        <begin position="310"/>
        <end position="331"/>
    </location>
</feature>
<comment type="subcellular location">
    <subcellularLocation>
        <location evidence="1">Cell membrane</location>
        <topology evidence="1">Multi-pass membrane protein</topology>
    </subcellularLocation>
</comment>
<dbReference type="GO" id="GO:0005415">
    <property type="term" value="F:nucleoside:sodium symporter activity"/>
    <property type="evidence" value="ECO:0007669"/>
    <property type="project" value="TreeGrafter"/>
</dbReference>
<keyword evidence="4 8" id="KW-0812">Transmembrane</keyword>